<dbReference type="GO" id="GO:0043565">
    <property type="term" value="F:sequence-specific DNA binding"/>
    <property type="evidence" value="ECO:0007669"/>
    <property type="project" value="InterPro"/>
</dbReference>
<evidence type="ECO:0000256" key="2">
    <source>
        <dbReference type="ARBA" id="ARBA00023125"/>
    </source>
</evidence>
<dbReference type="EMBL" id="MEHD01000054">
    <property type="protein sequence ID" value="ODR45012.1"/>
    <property type="molecule type" value="Genomic_DNA"/>
</dbReference>
<dbReference type="PANTHER" id="PTHR47504">
    <property type="entry name" value="RIGHT ORIGIN-BINDING PROTEIN"/>
    <property type="match status" value="1"/>
</dbReference>
<evidence type="ECO:0000259" key="4">
    <source>
        <dbReference type="PROSITE" id="PS01124"/>
    </source>
</evidence>
<dbReference type="AlphaFoldDB" id="A0A1E3ADR6"/>
<dbReference type="InterPro" id="IPR020449">
    <property type="entry name" value="Tscrpt_reg_AraC-type_HTH"/>
</dbReference>
<organism evidence="5 7">
    <name type="scientific">Eisenbergiella tayi</name>
    <dbReference type="NCBI Taxonomy" id="1432052"/>
    <lineage>
        <taxon>Bacteria</taxon>
        <taxon>Bacillati</taxon>
        <taxon>Bacillota</taxon>
        <taxon>Clostridia</taxon>
        <taxon>Lachnospirales</taxon>
        <taxon>Lachnospiraceae</taxon>
        <taxon>Eisenbergiella</taxon>
    </lineage>
</organism>
<dbReference type="InterPro" id="IPR010499">
    <property type="entry name" value="AraC_E-bd"/>
</dbReference>
<evidence type="ECO:0000313" key="5">
    <source>
        <dbReference type="EMBL" id="ODM06868.1"/>
    </source>
</evidence>
<protein>
    <submittedName>
        <fullName evidence="6">AraC family transcriptional regulator</fullName>
    </submittedName>
    <submittedName>
        <fullName evidence="5">Transposon Tn10 TetD protein</fullName>
    </submittedName>
</protein>
<dbReference type="EMBL" id="MCGH01000002">
    <property type="protein sequence ID" value="ODM06868.1"/>
    <property type="molecule type" value="Genomic_DNA"/>
</dbReference>
<dbReference type="PATRIC" id="fig|1432052.4.peg.3077"/>
<dbReference type="Proteomes" id="UP000094067">
    <property type="component" value="Unassembled WGS sequence"/>
</dbReference>
<keyword evidence="1" id="KW-0805">Transcription regulation</keyword>
<dbReference type="SMART" id="SM00871">
    <property type="entry name" value="AraC_E_bind"/>
    <property type="match status" value="1"/>
</dbReference>
<sequence>MEWTDKLQAIIDYVENHLQRTEEPVNPDEISRLAGCSYSFFQKVFSYMNGISFADYIRFRKLTLAGYDLKSTQSKVVDISYKYGYESPTSFTKAFKQFHGISPAQSRNEDAQLKVFPKMKAAVTRQYSWRLISGAPFRLVGRRTKINCSNGQQYSKVPEFWSKCQKDGTISELLGMDNGNPKGLYGLFGYLDEASETSDYMIAVESTQQADDGYSEILIPDTTWAVFDCRGAVPQAIQDGWKYLTEEWLLKYPFRHADCPELEWYSEGNNYDENYLSQIWIPIIEEK</sequence>
<evidence type="ECO:0000313" key="8">
    <source>
        <dbReference type="Proteomes" id="UP000094869"/>
    </source>
</evidence>
<dbReference type="Gene3D" id="1.10.10.60">
    <property type="entry name" value="Homeodomain-like"/>
    <property type="match status" value="2"/>
</dbReference>
<gene>
    <name evidence="5" type="primary">tetD_4</name>
    <name evidence="5" type="ORF">BEI61_02758</name>
    <name evidence="6" type="ORF">BEI63_30165</name>
</gene>
<keyword evidence="3" id="KW-0804">Transcription</keyword>
<dbReference type="InterPro" id="IPR050959">
    <property type="entry name" value="MarA-like"/>
</dbReference>
<dbReference type="SUPFAM" id="SSF55136">
    <property type="entry name" value="Probable bacterial effector-binding domain"/>
    <property type="match status" value="1"/>
</dbReference>
<dbReference type="PANTHER" id="PTHR47504:SF5">
    <property type="entry name" value="RIGHT ORIGIN-BINDING PROTEIN"/>
    <property type="match status" value="1"/>
</dbReference>
<evidence type="ECO:0000256" key="3">
    <source>
        <dbReference type="ARBA" id="ARBA00023163"/>
    </source>
</evidence>
<feature type="domain" description="HTH araC/xylS-type" evidence="4">
    <location>
        <begin position="8"/>
        <end position="109"/>
    </location>
</feature>
<dbReference type="PRINTS" id="PR00032">
    <property type="entry name" value="HTHARAC"/>
</dbReference>
<proteinExistence type="predicted"/>
<dbReference type="InterPro" id="IPR018060">
    <property type="entry name" value="HTH_AraC"/>
</dbReference>
<dbReference type="Proteomes" id="UP000094869">
    <property type="component" value="Unassembled WGS sequence"/>
</dbReference>
<reference evidence="6 8" key="2">
    <citation type="submission" date="2016-08" db="EMBL/GenBank/DDBJ databases">
        <title>Characterization of Isolates of Eisenbergiella tayi Derived from Blood Cultures, Using Whole Genome Sequencing.</title>
        <authorList>
            <person name="Bernier A.-M."/>
            <person name="Burdz T."/>
            <person name="Wiebe D."/>
            <person name="Bernard K."/>
        </authorList>
    </citation>
    <scope>NUCLEOTIDE SEQUENCE [LARGE SCALE GENOMIC DNA]</scope>
    <source>
        <strain evidence="6 8">NML120146</strain>
    </source>
</reference>
<dbReference type="InterPro" id="IPR029441">
    <property type="entry name" value="Cass2"/>
</dbReference>
<dbReference type="InterPro" id="IPR011256">
    <property type="entry name" value="Reg_factor_effector_dom_sf"/>
</dbReference>
<dbReference type="RefSeq" id="WP_069152663.1">
    <property type="nucleotide sequence ID" value="NZ_JAQCZP010000007.1"/>
</dbReference>
<dbReference type="Pfam" id="PF14526">
    <property type="entry name" value="Cass2"/>
    <property type="match status" value="1"/>
</dbReference>
<accession>A0A1E3ADR6</accession>
<dbReference type="InterPro" id="IPR009057">
    <property type="entry name" value="Homeodomain-like_sf"/>
</dbReference>
<keyword evidence="2" id="KW-0238">DNA-binding</keyword>
<dbReference type="SMART" id="SM00342">
    <property type="entry name" value="HTH_ARAC"/>
    <property type="match status" value="1"/>
</dbReference>
<keyword evidence="8" id="KW-1185">Reference proteome</keyword>
<name>A0A1E3ADR6_9FIRM</name>
<evidence type="ECO:0000256" key="1">
    <source>
        <dbReference type="ARBA" id="ARBA00023015"/>
    </source>
</evidence>
<evidence type="ECO:0000313" key="7">
    <source>
        <dbReference type="Proteomes" id="UP000094067"/>
    </source>
</evidence>
<comment type="caution">
    <text evidence="5">The sequence shown here is derived from an EMBL/GenBank/DDBJ whole genome shotgun (WGS) entry which is preliminary data.</text>
</comment>
<dbReference type="Gene3D" id="3.20.80.10">
    <property type="entry name" value="Regulatory factor, effector binding domain"/>
    <property type="match status" value="1"/>
</dbReference>
<dbReference type="SUPFAM" id="SSF46689">
    <property type="entry name" value="Homeodomain-like"/>
    <property type="match status" value="1"/>
</dbReference>
<evidence type="ECO:0000313" key="6">
    <source>
        <dbReference type="EMBL" id="ODR45012.1"/>
    </source>
</evidence>
<reference evidence="5 7" key="1">
    <citation type="submission" date="2016-07" db="EMBL/GenBank/DDBJ databases">
        <title>Characterization of isolates of Eisenbergiella tayi derived from blood cultures, using whole genome sequencing.</title>
        <authorList>
            <person name="Burdz T."/>
            <person name="Wiebe D."/>
            <person name="Huynh C."/>
            <person name="Bernard K."/>
        </authorList>
    </citation>
    <scope>NUCLEOTIDE SEQUENCE [LARGE SCALE GENOMIC DNA]</scope>
    <source>
        <strain evidence="5 7">NML 110608</strain>
    </source>
</reference>
<dbReference type="GO" id="GO:0003700">
    <property type="term" value="F:DNA-binding transcription factor activity"/>
    <property type="evidence" value="ECO:0007669"/>
    <property type="project" value="InterPro"/>
</dbReference>
<dbReference type="Pfam" id="PF12833">
    <property type="entry name" value="HTH_18"/>
    <property type="match status" value="1"/>
</dbReference>
<dbReference type="PROSITE" id="PS01124">
    <property type="entry name" value="HTH_ARAC_FAMILY_2"/>
    <property type="match status" value="1"/>
</dbReference>